<name>A0A448WGM8_9PLAT</name>
<feature type="region of interest" description="Disordered" evidence="1">
    <location>
        <begin position="62"/>
        <end position="147"/>
    </location>
</feature>
<gene>
    <name evidence="2" type="ORF">PXEA_LOCUS4728</name>
</gene>
<reference evidence="2" key="1">
    <citation type="submission" date="2018-11" db="EMBL/GenBank/DDBJ databases">
        <authorList>
            <consortium name="Pathogen Informatics"/>
        </authorList>
    </citation>
    <scope>NUCLEOTIDE SEQUENCE</scope>
</reference>
<dbReference type="EMBL" id="CAAALY010011369">
    <property type="protein sequence ID" value="VEL11288.1"/>
    <property type="molecule type" value="Genomic_DNA"/>
</dbReference>
<proteinExistence type="predicted"/>
<feature type="compositionally biased region" description="Polar residues" evidence="1">
    <location>
        <begin position="62"/>
        <end position="71"/>
    </location>
</feature>
<organism evidence="2 3">
    <name type="scientific">Protopolystoma xenopodis</name>
    <dbReference type="NCBI Taxonomy" id="117903"/>
    <lineage>
        <taxon>Eukaryota</taxon>
        <taxon>Metazoa</taxon>
        <taxon>Spiralia</taxon>
        <taxon>Lophotrochozoa</taxon>
        <taxon>Platyhelminthes</taxon>
        <taxon>Monogenea</taxon>
        <taxon>Polyopisthocotylea</taxon>
        <taxon>Polystomatidea</taxon>
        <taxon>Polystomatidae</taxon>
        <taxon>Protopolystoma</taxon>
    </lineage>
</organism>
<protein>
    <submittedName>
        <fullName evidence="2">Uncharacterized protein</fullName>
    </submittedName>
</protein>
<sequence>MCAISATCEEGRVHVCYAPHQTAPHARLSMLLAMGQAAIRLRPPRWKPSTSRLAAQLQPSIVSSSVHPDNLSSSSSASLFPQGGRHLTGSRRKVNDDMMNVKVESGSGQGSDRKSQMAAPQPHLEPREASLLTDLDAGEATMSSRSE</sequence>
<accession>A0A448WGM8</accession>
<dbReference type="Proteomes" id="UP000784294">
    <property type="component" value="Unassembled WGS sequence"/>
</dbReference>
<evidence type="ECO:0000256" key="1">
    <source>
        <dbReference type="SAM" id="MobiDB-lite"/>
    </source>
</evidence>
<dbReference type="AlphaFoldDB" id="A0A448WGM8"/>
<evidence type="ECO:0000313" key="3">
    <source>
        <dbReference type="Proteomes" id="UP000784294"/>
    </source>
</evidence>
<comment type="caution">
    <text evidence="2">The sequence shown here is derived from an EMBL/GenBank/DDBJ whole genome shotgun (WGS) entry which is preliminary data.</text>
</comment>
<keyword evidence="3" id="KW-1185">Reference proteome</keyword>
<evidence type="ECO:0000313" key="2">
    <source>
        <dbReference type="EMBL" id="VEL11288.1"/>
    </source>
</evidence>